<gene>
    <name evidence="2" type="ORF">BU23DRAFT_556558</name>
</gene>
<keyword evidence="3" id="KW-1185">Reference proteome</keyword>
<dbReference type="Pfam" id="PF00264">
    <property type="entry name" value="Tyrosinase"/>
    <property type="match status" value="1"/>
</dbReference>
<evidence type="ECO:0000313" key="3">
    <source>
        <dbReference type="Proteomes" id="UP000800036"/>
    </source>
</evidence>
<dbReference type="AlphaFoldDB" id="A0A6A5V6G8"/>
<organism evidence="2 3">
    <name type="scientific">Bimuria novae-zelandiae CBS 107.79</name>
    <dbReference type="NCBI Taxonomy" id="1447943"/>
    <lineage>
        <taxon>Eukaryota</taxon>
        <taxon>Fungi</taxon>
        <taxon>Dikarya</taxon>
        <taxon>Ascomycota</taxon>
        <taxon>Pezizomycotina</taxon>
        <taxon>Dothideomycetes</taxon>
        <taxon>Pleosporomycetidae</taxon>
        <taxon>Pleosporales</taxon>
        <taxon>Massarineae</taxon>
        <taxon>Didymosphaeriaceae</taxon>
        <taxon>Bimuria</taxon>
    </lineage>
</organism>
<sequence>MGPFQTMLQIPGGLPKNPQADGIGYNPRCLRRDISLQAASSTTDYEVVNLIKNYKDIASFQAECQGAFAAGRMGMHTGGHYTIGGDAGSNFYNSPADAAFWPHHGMIDRLVNMAEPGS</sequence>
<evidence type="ECO:0000313" key="2">
    <source>
        <dbReference type="EMBL" id="KAF1970596.1"/>
    </source>
</evidence>
<dbReference type="Proteomes" id="UP000800036">
    <property type="component" value="Unassembled WGS sequence"/>
</dbReference>
<dbReference type="EMBL" id="ML976699">
    <property type="protein sequence ID" value="KAF1970596.1"/>
    <property type="molecule type" value="Genomic_DNA"/>
</dbReference>
<reference evidence="2" key="1">
    <citation type="journal article" date="2020" name="Stud. Mycol.">
        <title>101 Dothideomycetes genomes: a test case for predicting lifestyles and emergence of pathogens.</title>
        <authorList>
            <person name="Haridas S."/>
            <person name="Albert R."/>
            <person name="Binder M."/>
            <person name="Bloem J."/>
            <person name="Labutti K."/>
            <person name="Salamov A."/>
            <person name="Andreopoulos B."/>
            <person name="Baker S."/>
            <person name="Barry K."/>
            <person name="Bills G."/>
            <person name="Bluhm B."/>
            <person name="Cannon C."/>
            <person name="Castanera R."/>
            <person name="Culley D."/>
            <person name="Daum C."/>
            <person name="Ezra D."/>
            <person name="Gonzalez J."/>
            <person name="Henrissat B."/>
            <person name="Kuo A."/>
            <person name="Liang C."/>
            <person name="Lipzen A."/>
            <person name="Lutzoni F."/>
            <person name="Magnuson J."/>
            <person name="Mondo S."/>
            <person name="Nolan M."/>
            <person name="Ohm R."/>
            <person name="Pangilinan J."/>
            <person name="Park H.-J."/>
            <person name="Ramirez L."/>
            <person name="Alfaro M."/>
            <person name="Sun H."/>
            <person name="Tritt A."/>
            <person name="Yoshinaga Y."/>
            <person name="Zwiers L.-H."/>
            <person name="Turgeon B."/>
            <person name="Goodwin S."/>
            <person name="Spatafora J."/>
            <person name="Crous P."/>
            <person name="Grigoriev I."/>
        </authorList>
    </citation>
    <scope>NUCLEOTIDE SEQUENCE</scope>
    <source>
        <strain evidence="2">CBS 107.79</strain>
    </source>
</reference>
<feature type="domain" description="Tyrosinase copper-binding" evidence="1">
    <location>
        <begin position="15"/>
        <end position="112"/>
    </location>
</feature>
<evidence type="ECO:0000259" key="1">
    <source>
        <dbReference type="Pfam" id="PF00264"/>
    </source>
</evidence>
<dbReference type="InterPro" id="IPR008922">
    <property type="entry name" value="Di-copper_centre_dom_sf"/>
</dbReference>
<dbReference type="GO" id="GO:0016491">
    <property type="term" value="F:oxidoreductase activity"/>
    <property type="evidence" value="ECO:0007669"/>
    <property type="project" value="InterPro"/>
</dbReference>
<dbReference type="SUPFAM" id="SSF48056">
    <property type="entry name" value="Di-copper centre-containing domain"/>
    <property type="match status" value="1"/>
</dbReference>
<protein>
    <recommendedName>
        <fullName evidence="1">Tyrosinase copper-binding domain-containing protein</fullName>
    </recommendedName>
</protein>
<dbReference type="InterPro" id="IPR002227">
    <property type="entry name" value="Tyrosinase_Cu-bd"/>
</dbReference>
<accession>A0A6A5V6G8</accession>
<name>A0A6A5V6G8_9PLEO</name>
<proteinExistence type="predicted"/>
<dbReference type="Gene3D" id="1.10.1280.10">
    <property type="entry name" value="Di-copper center containing domain from catechol oxidase"/>
    <property type="match status" value="1"/>
</dbReference>
<dbReference type="OrthoDB" id="6132182at2759"/>